<accession>A0A2D2DM87</accession>
<keyword evidence="3" id="KW-1185">Reference proteome</keyword>
<feature type="transmembrane region" description="Helical" evidence="1">
    <location>
        <begin position="13"/>
        <end position="39"/>
    </location>
</feature>
<evidence type="ECO:0000313" key="2">
    <source>
        <dbReference type="EMBL" id="ATQ76089.1"/>
    </source>
</evidence>
<dbReference type="AlphaFoldDB" id="A0A2D2DM87"/>
<keyword evidence="1" id="KW-0812">Transmembrane</keyword>
<organism evidence="2 3">
    <name type="scientific">Massilia violaceinigra</name>
    <dbReference type="NCBI Taxonomy" id="2045208"/>
    <lineage>
        <taxon>Bacteria</taxon>
        <taxon>Pseudomonadati</taxon>
        <taxon>Pseudomonadota</taxon>
        <taxon>Betaproteobacteria</taxon>
        <taxon>Burkholderiales</taxon>
        <taxon>Oxalobacteraceae</taxon>
        <taxon>Telluria group</taxon>
        <taxon>Massilia</taxon>
    </lineage>
</organism>
<dbReference type="Proteomes" id="UP000229897">
    <property type="component" value="Chromosome"/>
</dbReference>
<feature type="transmembrane region" description="Helical" evidence="1">
    <location>
        <begin position="51"/>
        <end position="73"/>
    </location>
</feature>
<evidence type="ECO:0000313" key="3">
    <source>
        <dbReference type="Proteomes" id="UP000229897"/>
    </source>
</evidence>
<protein>
    <submittedName>
        <fullName evidence="2">Uncharacterized protein</fullName>
    </submittedName>
</protein>
<dbReference type="RefSeq" id="WP_099876410.1">
    <property type="nucleotide sequence ID" value="NZ_CP024608.1"/>
</dbReference>
<gene>
    <name evidence="2" type="ORF">CR152_17275</name>
</gene>
<name>A0A2D2DM87_9BURK</name>
<keyword evidence="1" id="KW-0472">Membrane</keyword>
<reference evidence="2" key="1">
    <citation type="submission" date="2017-10" db="EMBL/GenBank/DDBJ databases">
        <title>Massilia psychrophilum sp. nov., a novel purple-pigmented bacterium isolated from Tianshan glacier, Xinjiang Municipality, China.</title>
        <authorList>
            <person name="Wang H."/>
        </authorList>
    </citation>
    <scope>NUCLEOTIDE SEQUENCE [LARGE SCALE GENOMIC DNA]</scope>
    <source>
        <strain evidence="2">B2</strain>
    </source>
</reference>
<dbReference type="EMBL" id="CP024608">
    <property type="protein sequence ID" value="ATQ76089.1"/>
    <property type="molecule type" value="Genomic_DNA"/>
</dbReference>
<proteinExistence type="predicted"/>
<dbReference type="KEGG" id="mass:CR152_17275"/>
<keyword evidence="1" id="KW-1133">Transmembrane helix</keyword>
<evidence type="ECO:0000256" key="1">
    <source>
        <dbReference type="SAM" id="Phobius"/>
    </source>
</evidence>
<sequence length="103" mass="11422">MFAKEIEGNGGEYMLFVFVGSIYYLVLCSIGVFVFRFILRRLPGKELRIGFIAVSSIAMLAVHGIPGWFVMLVGTTLTVVTYRAEVKNANNARALEQFDTHGA</sequence>